<evidence type="ECO:0000313" key="4">
    <source>
        <dbReference type="Proteomes" id="UP000094065"/>
    </source>
</evidence>
<feature type="transmembrane region" description="Helical" evidence="2">
    <location>
        <begin position="12"/>
        <end position="34"/>
    </location>
</feature>
<keyword evidence="2" id="KW-0472">Membrane</keyword>
<accession>A0A1E3HAT0</accession>
<protein>
    <submittedName>
        <fullName evidence="3">Uncharacterized protein</fullName>
    </submittedName>
</protein>
<gene>
    <name evidence="3" type="ORF">L202_07966</name>
</gene>
<evidence type="ECO:0000256" key="2">
    <source>
        <dbReference type="SAM" id="Phobius"/>
    </source>
</evidence>
<sequence>MAKKEEKKKLLTFGPFEQVLLALVLMGFASHPSFPYSPFTPSLAPDGSPTLSPLPFLSPPFMMMIIIVYLGYYILKRQEAERDRLKALAKAAKPKSSSSSSSSSSSAKKPLSSSDVRDGKVAAPTNKKVGDPTPKHVSGSSSSSKDDPSSTSFRKNYFLTMQGPGRPALVPFQDGLRPKKGEAAGTMWWDNVPDDAKDLMAPPLDKDKLKAAMKNPYQTEMLEKDIQLFKIAKLQKEEEARYAKVASLLQTMLGFLLCAADMRLGIGLMVFFLWKHFTGLHEGQLKGEEDEIEKEKKELDTKIKEAKKAGMSSMDVMALQTALERLG</sequence>
<keyword evidence="2" id="KW-1133">Transmembrane helix</keyword>
<feature type="compositionally biased region" description="Low complexity" evidence="1">
    <location>
        <begin position="91"/>
        <end position="114"/>
    </location>
</feature>
<reference evidence="3 4" key="1">
    <citation type="submission" date="2016-06" db="EMBL/GenBank/DDBJ databases">
        <title>Evolution of pathogenesis and genome organization in the Tremellales.</title>
        <authorList>
            <person name="Cuomo C."/>
            <person name="Litvintseva A."/>
            <person name="Heitman J."/>
            <person name="Chen Y."/>
            <person name="Sun S."/>
            <person name="Springer D."/>
            <person name="Dromer F."/>
            <person name="Young S."/>
            <person name="Zeng Q."/>
            <person name="Chapman S."/>
            <person name="Gujja S."/>
            <person name="Saif S."/>
            <person name="Birren B."/>
        </authorList>
    </citation>
    <scope>NUCLEOTIDE SEQUENCE [LARGE SCALE GENOMIC DNA]</scope>
    <source>
        <strain evidence="3 4">CBS 6039</strain>
    </source>
</reference>
<feature type="transmembrane region" description="Helical" evidence="2">
    <location>
        <begin position="251"/>
        <end position="274"/>
    </location>
</feature>
<evidence type="ECO:0000256" key="1">
    <source>
        <dbReference type="SAM" id="MobiDB-lite"/>
    </source>
</evidence>
<dbReference type="Proteomes" id="UP000094065">
    <property type="component" value="Unassembled WGS sequence"/>
</dbReference>
<feature type="transmembrane region" description="Helical" evidence="2">
    <location>
        <begin position="54"/>
        <end position="75"/>
    </location>
</feature>
<dbReference type="GeneID" id="30159275"/>
<comment type="caution">
    <text evidence="3">The sequence shown here is derived from an EMBL/GenBank/DDBJ whole genome shotgun (WGS) entry which is preliminary data.</text>
</comment>
<name>A0A1E3HAT0_9TREE</name>
<dbReference type="EMBL" id="AWGJ01000013">
    <property type="protein sequence ID" value="ODN73449.1"/>
    <property type="molecule type" value="Genomic_DNA"/>
</dbReference>
<proteinExistence type="predicted"/>
<keyword evidence="4" id="KW-1185">Reference proteome</keyword>
<organism evidence="3 4">
    <name type="scientific">Cryptococcus amylolentus CBS 6039</name>
    <dbReference type="NCBI Taxonomy" id="1295533"/>
    <lineage>
        <taxon>Eukaryota</taxon>
        <taxon>Fungi</taxon>
        <taxon>Dikarya</taxon>
        <taxon>Basidiomycota</taxon>
        <taxon>Agaricomycotina</taxon>
        <taxon>Tremellomycetes</taxon>
        <taxon>Tremellales</taxon>
        <taxon>Cryptococcaceae</taxon>
        <taxon>Cryptococcus</taxon>
    </lineage>
</organism>
<dbReference type="AlphaFoldDB" id="A0A1E3HAT0"/>
<keyword evidence="2" id="KW-0812">Transmembrane</keyword>
<dbReference type="RefSeq" id="XP_018989361.1">
    <property type="nucleotide sequence ID" value="XM_019142790.1"/>
</dbReference>
<evidence type="ECO:0000313" key="3">
    <source>
        <dbReference type="EMBL" id="ODN73449.1"/>
    </source>
</evidence>
<feature type="region of interest" description="Disordered" evidence="1">
    <location>
        <begin position="91"/>
        <end position="153"/>
    </location>
</feature>
<dbReference type="OrthoDB" id="2592256at2759"/>